<dbReference type="InterPro" id="IPR004575">
    <property type="entry name" value="MAT1/Tfb3"/>
</dbReference>
<dbReference type="InterPro" id="IPR013083">
    <property type="entry name" value="Znf_RING/FYVE/PHD"/>
</dbReference>
<evidence type="ECO:0000259" key="6">
    <source>
        <dbReference type="Pfam" id="PF06391"/>
    </source>
</evidence>
<dbReference type="PANTHER" id="PTHR12683:SF13">
    <property type="entry name" value="CDK-ACTIVATING KINASE ASSEMBLY FACTOR MAT1"/>
    <property type="match status" value="1"/>
</dbReference>
<evidence type="ECO:0000256" key="4">
    <source>
        <dbReference type="ARBA" id="ARBA00022833"/>
    </source>
</evidence>
<dbReference type="GO" id="GO:0005675">
    <property type="term" value="C:transcription factor TFIIH holo complex"/>
    <property type="evidence" value="ECO:0007669"/>
    <property type="project" value="InterPro"/>
</dbReference>
<evidence type="ECO:0000256" key="3">
    <source>
        <dbReference type="ARBA" id="ARBA00022771"/>
    </source>
</evidence>
<dbReference type="EMBL" id="CAAALY010095522">
    <property type="protein sequence ID" value="VEL28500.1"/>
    <property type="molecule type" value="Genomic_DNA"/>
</dbReference>
<evidence type="ECO:0000256" key="5">
    <source>
        <dbReference type="ARBA" id="ARBA00023242"/>
    </source>
</evidence>
<evidence type="ECO:0000256" key="1">
    <source>
        <dbReference type="ARBA" id="ARBA00004123"/>
    </source>
</evidence>
<dbReference type="SUPFAM" id="SSF57850">
    <property type="entry name" value="RING/U-box"/>
    <property type="match status" value="1"/>
</dbReference>
<dbReference type="GO" id="GO:0008270">
    <property type="term" value="F:zinc ion binding"/>
    <property type="evidence" value="ECO:0007669"/>
    <property type="project" value="UniProtKB-KW"/>
</dbReference>
<dbReference type="InterPro" id="IPR015877">
    <property type="entry name" value="MAT1_centre"/>
</dbReference>
<accession>A0A3S5A5W1</accession>
<dbReference type="GO" id="GO:0006289">
    <property type="term" value="P:nucleotide-excision repair"/>
    <property type="evidence" value="ECO:0007669"/>
    <property type="project" value="InterPro"/>
</dbReference>
<dbReference type="GO" id="GO:0006357">
    <property type="term" value="P:regulation of transcription by RNA polymerase II"/>
    <property type="evidence" value="ECO:0007669"/>
    <property type="project" value="TreeGrafter"/>
</dbReference>
<evidence type="ECO:0000313" key="7">
    <source>
        <dbReference type="EMBL" id="VEL28500.1"/>
    </source>
</evidence>
<sequence length="186" mass="21827">MVNTCGHPLCENCVEVLFVRGSGLCVQCKMPLRKANFRYQLFEDPLVQKEVELRKKILNDFNKREEDFDSLEEYDLYLEKIEQIIYNLVNDLEIEDTKRYVELYKRENKDLIKKNRAKLSYTAAFYATELEKEQLVKAELAREEASELNESRRTRLAKHEDALRSILPPSVLESTLTDNSPVTRST</sequence>
<dbReference type="Gene3D" id="3.30.40.10">
    <property type="entry name" value="Zinc/RING finger domain, C3HC4 (zinc finger)"/>
    <property type="match status" value="1"/>
</dbReference>
<dbReference type="PROSITE" id="PS00518">
    <property type="entry name" value="ZF_RING_1"/>
    <property type="match status" value="1"/>
</dbReference>
<dbReference type="Pfam" id="PF06391">
    <property type="entry name" value="MAT1"/>
    <property type="match status" value="1"/>
</dbReference>
<dbReference type="InterPro" id="IPR017907">
    <property type="entry name" value="Znf_RING_CS"/>
</dbReference>
<proteinExistence type="predicted"/>
<dbReference type="NCBIfam" id="TIGR00570">
    <property type="entry name" value="cdk7"/>
    <property type="match status" value="1"/>
</dbReference>
<comment type="caution">
    <text evidence="7">The sequence shown here is derived from an EMBL/GenBank/DDBJ whole genome shotgun (WGS) entry which is preliminary data.</text>
</comment>
<dbReference type="AlphaFoldDB" id="A0A3S5A5W1"/>
<feature type="domain" description="MAT1 centre" evidence="6">
    <location>
        <begin position="32"/>
        <end position="163"/>
    </location>
</feature>
<keyword evidence="4" id="KW-0862">Zinc</keyword>
<organism evidence="7 8">
    <name type="scientific">Protopolystoma xenopodis</name>
    <dbReference type="NCBI Taxonomy" id="117903"/>
    <lineage>
        <taxon>Eukaryota</taxon>
        <taxon>Metazoa</taxon>
        <taxon>Spiralia</taxon>
        <taxon>Lophotrochozoa</taxon>
        <taxon>Platyhelminthes</taxon>
        <taxon>Monogenea</taxon>
        <taxon>Polyopisthocotylea</taxon>
        <taxon>Polystomatidea</taxon>
        <taxon>Polystomatidae</taxon>
        <taxon>Protopolystoma</taxon>
    </lineage>
</organism>
<dbReference type="OrthoDB" id="5963at2759"/>
<keyword evidence="2" id="KW-0479">Metal-binding</keyword>
<dbReference type="Proteomes" id="UP000784294">
    <property type="component" value="Unassembled WGS sequence"/>
</dbReference>
<name>A0A3S5A5W1_9PLAT</name>
<reference evidence="7" key="1">
    <citation type="submission" date="2018-11" db="EMBL/GenBank/DDBJ databases">
        <authorList>
            <consortium name="Pathogen Informatics"/>
        </authorList>
    </citation>
    <scope>NUCLEOTIDE SEQUENCE</scope>
</reference>
<evidence type="ECO:0000256" key="2">
    <source>
        <dbReference type="ARBA" id="ARBA00022723"/>
    </source>
</evidence>
<gene>
    <name evidence="7" type="ORF">PXEA_LOCUS21940</name>
</gene>
<protein>
    <recommendedName>
        <fullName evidence="6">MAT1 centre domain-containing protein</fullName>
    </recommendedName>
</protein>
<comment type="subcellular location">
    <subcellularLocation>
        <location evidence="1">Nucleus</location>
    </subcellularLocation>
</comment>
<dbReference type="GO" id="GO:0061575">
    <property type="term" value="F:cyclin-dependent protein serine/threonine kinase activator activity"/>
    <property type="evidence" value="ECO:0007669"/>
    <property type="project" value="InterPro"/>
</dbReference>
<keyword evidence="3" id="KW-0863">Zinc-finger</keyword>
<dbReference type="PANTHER" id="PTHR12683">
    <property type="entry name" value="CDK-ACTIVATING KINASE ASSEMBLY FACTOR MAT1"/>
    <property type="match status" value="1"/>
</dbReference>
<keyword evidence="5" id="KW-0539">Nucleus</keyword>
<evidence type="ECO:0000313" key="8">
    <source>
        <dbReference type="Proteomes" id="UP000784294"/>
    </source>
</evidence>
<keyword evidence="8" id="KW-1185">Reference proteome</keyword>